<evidence type="ECO:0000313" key="2">
    <source>
        <dbReference type="EMBL" id="KAF0025749.1"/>
    </source>
</evidence>
<gene>
    <name evidence="2" type="ORF">F2P81_022630</name>
</gene>
<sequence length="75" mass="8271">MTLTGRRAVNGSRGNKIRNFDTGSGSVSTGARVANGGNPIRNQTKRELRDFFRLLLRLCAVTEAQYELHVALKPI</sequence>
<dbReference type="AlphaFoldDB" id="A0A6A4RZQ1"/>
<comment type="caution">
    <text evidence="2">The sequence shown here is derived from an EMBL/GenBank/DDBJ whole genome shotgun (WGS) entry which is preliminary data.</text>
</comment>
<name>A0A6A4RZQ1_SCOMX</name>
<evidence type="ECO:0000313" key="3">
    <source>
        <dbReference type="Proteomes" id="UP000438429"/>
    </source>
</evidence>
<reference evidence="2 3" key="1">
    <citation type="submission" date="2019-06" db="EMBL/GenBank/DDBJ databases">
        <title>Draft genomes of female and male turbot (Scophthalmus maximus).</title>
        <authorList>
            <person name="Xu H."/>
            <person name="Xu X.-W."/>
            <person name="Shao C."/>
            <person name="Chen S."/>
        </authorList>
    </citation>
    <scope>NUCLEOTIDE SEQUENCE [LARGE SCALE GENOMIC DNA]</scope>
    <source>
        <strain evidence="2">Ysfricsl-2016a</strain>
        <tissue evidence="2">Blood</tissue>
    </source>
</reference>
<protein>
    <submittedName>
        <fullName evidence="2">Uncharacterized protein</fullName>
    </submittedName>
</protein>
<feature type="region of interest" description="Disordered" evidence="1">
    <location>
        <begin position="1"/>
        <end position="40"/>
    </location>
</feature>
<organism evidence="2 3">
    <name type="scientific">Scophthalmus maximus</name>
    <name type="common">Turbot</name>
    <name type="synonym">Psetta maxima</name>
    <dbReference type="NCBI Taxonomy" id="52904"/>
    <lineage>
        <taxon>Eukaryota</taxon>
        <taxon>Metazoa</taxon>
        <taxon>Chordata</taxon>
        <taxon>Craniata</taxon>
        <taxon>Vertebrata</taxon>
        <taxon>Euteleostomi</taxon>
        <taxon>Actinopterygii</taxon>
        <taxon>Neopterygii</taxon>
        <taxon>Teleostei</taxon>
        <taxon>Neoteleostei</taxon>
        <taxon>Acanthomorphata</taxon>
        <taxon>Carangaria</taxon>
        <taxon>Pleuronectiformes</taxon>
        <taxon>Pleuronectoidei</taxon>
        <taxon>Scophthalmidae</taxon>
        <taxon>Scophthalmus</taxon>
    </lineage>
</organism>
<proteinExistence type="predicted"/>
<accession>A0A6A4RZQ1</accession>
<dbReference type="Proteomes" id="UP000438429">
    <property type="component" value="Unassembled WGS sequence"/>
</dbReference>
<dbReference type="EMBL" id="VEVO01000020">
    <property type="protein sequence ID" value="KAF0025749.1"/>
    <property type="molecule type" value="Genomic_DNA"/>
</dbReference>
<evidence type="ECO:0000256" key="1">
    <source>
        <dbReference type="SAM" id="MobiDB-lite"/>
    </source>
</evidence>